<dbReference type="GO" id="GO:0008171">
    <property type="term" value="F:O-methyltransferase activity"/>
    <property type="evidence" value="ECO:0007669"/>
    <property type="project" value="InterPro"/>
</dbReference>
<organism evidence="6 7">
    <name type="scientific">Achaetomium macrosporum</name>
    <dbReference type="NCBI Taxonomy" id="79813"/>
    <lineage>
        <taxon>Eukaryota</taxon>
        <taxon>Fungi</taxon>
        <taxon>Dikarya</taxon>
        <taxon>Ascomycota</taxon>
        <taxon>Pezizomycotina</taxon>
        <taxon>Sordariomycetes</taxon>
        <taxon>Sordariomycetidae</taxon>
        <taxon>Sordariales</taxon>
        <taxon>Chaetomiaceae</taxon>
        <taxon>Achaetomium</taxon>
    </lineage>
</organism>
<evidence type="ECO:0000313" key="6">
    <source>
        <dbReference type="EMBL" id="KAK4235045.1"/>
    </source>
</evidence>
<evidence type="ECO:0000256" key="3">
    <source>
        <dbReference type="ARBA" id="ARBA00022691"/>
    </source>
</evidence>
<feature type="region of interest" description="Disordered" evidence="4">
    <location>
        <begin position="145"/>
        <end position="167"/>
    </location>
</feature>
<dbReference type="InterPro" id="IPR001077">
    <property type="entry name" value="COMT_C"/>
</dbReference>
<evidence type="ECO:0000313" key="7">
    <source>
        <dbReference type="Proteomes" id="UP001303760"/>
    </source>
</evidence>
<accession>A0AAN7C4E8</accession>
<dbReference type="GO" id="GO:0032259">
    <property type="term" value="P:methylation"/>
    <property type="evidence" value="ECO:0007669"/>
    <property type="project" value="UniProtKB-KW"/>
</dbReference>
<dbReference type="Pfam" id="PF00891">
    <property type="entry name" value="Methyltransf_2"/>
    <property type="match status" value="1"/>
</dbReference>
<dbReference type="InterPro" id="IPR036388">
    <property type="entry name" value="WH-like_DNA-bd_sf"/>
</dbReference>
<dbReference type="SUPFAM" id="SSF46785">
    <property type="entry name" value="Winged helix' DNA-binding domain"/>
    <property type="match status" value="1"/>
</dbReference>
<dbReference type="InterPro" id="IPR016461">
    <property type="entry name" value="COMT-like"/>
</dbReference>
<comment type="caution">
    <text evidence="6">The sequence shown here is derived from an EMBL/GenBank/DDBJ whole genome shotgun (WGS) entry which is preliminary data.</text>
</comment>
<keyword evidence="1 6" id="KW-0489">Methyltransferase</keyword>
<evidence type="ECO:0000259" key="5">
    <source>
        <dbReference type="Pfam" id="PF00891"/>
    </source>
</evidence>
<dbReference type="PANTHER" id="PTHR43712:SF11">
    <property type="entry name" value="O-METHYLTRANSFERASE (AFU_ORTHOLOGUE AFUA_2G17820)-RELATED"/>
    <property type="match status" value="1"/>
</dbReference>
<reference evidence="6" key="2">
    <citation type="submission" date="2023-05" db="EMBL/GenBank/DDBJ databases">
        <authorList>
            <consortium name="Lawrence Berkeley National Laboratory"/>
            <person name="Steindorff A."/>
            <person name="Hensen N."/>
            <person name="Bonometti L."/>
            <person name="Westerberg I."/>
            <person name="Brannstrom I.O."/>
            <person name="Guillou S."/>
            <person name="Cros-Aarteil S."/>
            <person name="Calhoun S."/>
            <person name="Haridas S."/>
            <person name="Kuo A."/>
            <person name="Mondo S."/>
            <person name="Pangilinan J."/>
            <person name="Riley R."/>
            <person name="Labutti K."/>
            <person name="Andreopoulos B."/>
            <person name="Lipzen A."/>
            <person name="Chen C."/>
            <person name="Yanf M."/>
            <person name="Daum C."/>
            <person name="Ng V."/>
            <person name="Clum A."/>
            <person name="Ohm R."/>
            <person name="Martin F."/>
            <person name="Silar P."/>
            <person name="Natvig D."/>
            <person name="Lalanne C."/>
            <person name="Gautier V."/>
            <person name="Ament-Velasquez S.L."/>
            <person name="Kruys A."/>
            <person name="Hutchinson M.I."/>
            <person name="Powell A.J."/>
            <person name="Barry K."/>
            <person name="Miller A.N."/>
            <person name="Grigoriev I.V."/>
            <person name="Debuchy R."/>
            <person name="Gladieux P."/>
            <person name="Thoren M.H."/>
            <person name="Johannesson H."/>
        </authorList>
    </citation>
    <scope>NUCLEOTIDE SEQUENCE</scope>
    <source>
        <strain evidence="6">CBS 532.94</strain>
    </source>
</reference>
<feature type="domain" description="O-methyltransferase C-terminal" evidence="5">
    <location>
        <begin position="357"/>
        <end position="554"/>
    </location>
</feature>
<evidence type="ECO:0000256" key="4">
    <source>
        <dbReference type="SAM" id="MobiDB-lite"/>
    </source>
</evidence>
<dbReference type="EMBL" id="MU860302">
    <property type="protein sequence ID" value="KAK4235045.1"/>
    <property type="molecule type" value="Genomic_DNA"/>
</dbReference>
<protein>
    <submittedName>
        <fullName evidence="6">S-adenosyl-L-methionine-dependent methyltransferase</fullName>
    </submittedName>
</protein>
<evidence type="ECO:0000256" key="2">
    <source>
        <dbReference type="ARBA" id="ARBA00022679"/>
    </source>
</evidence>
<sequence>MATYLVTDRAVPDHMELTTGLTLRSSPDAVEGLETVQGISTSNNHLVIGTVDGRSVTPSPEASPVPNANGDDKRDTHGTRARVATHSTTKDMSVATGPKVEHIHANILTEIAHRFSQLELRRGLDFSVVDNERRCTADLATTNMELNGNNAKGNSSRTSSPNSAFPASDQNRLLRLAEVITLNISSQAAADDGARIKVATAALELAAAVRTPTDTVMDWFATMSVISSVRLFLHWGAFDMIPSGEGESITYAELAERVNADEGLVVRVASMLTSCHVLAHHLGSRDRPVPCLSHTPTSLLLFSGQPMAAMFSLMYTNVAHVSTILPTYFDLYGRTEPLGPAHIPTSYLAGHPEEDYFSLLKKDETALRDFNLAMRISSRRVPVTGMYDMSSVLQAARDGRETVWVDIGGGDGHTVKEFLTAYPGLRSEQCVVQDLDEVVVAAREQHDPELRGVRWMKMDFLHDAPLKGALVYYLRHILRDYSDPVATTILSNVARALTHPDSRVLISEQLNPDMASMPDPLPLYAAFKDFSMLSIGGKERSLQQFEKVADAAGLKVSAVFRDRTTPHAVIELALK</sequence>
<evidence type="ECO:0000256" key="1">
    <source>
        <dbReference type="ARBA" id="ARBA00022603"/>
    </source>
</evidence>
<feature type="region of interest" description="Disordered" evidence="4">
    <location>
        <begin position="51"/>
        <end position="94"/>
    </location>
</feature>
<dbReference type="InterPro" id="IPR029063">
    <property type="entry name" value="SAM-dependent_MTases_sf"/>
</dbReference>
<keyword evidence="3" id="KW-0949">S-adenosyl-L-methionine</keyword>
<dbReference type="Gene3D" id="3.40.50.150">
    <property type="entry name" value="Vaccinia Virus protein VP39"/>
    <property type="match status" value="1"/>
</dbReference>
<dbReference type="Proteomes" id="UP001303760">
    <property type="component" value="Unassembled WGS sequence"/>
</dbReference>
<keyword evidence="7" id="KW-1185">Reference proteome</keyword>
<dbReference type="PANTHER" id="PTHR43712">
    <property type="entry name" value="PUTATIVE (AFU_ORTHOLOGUE AFUA_4G14580)-RELATED"/>
    <property type="match status" value="1"/>
</dbReference>
<dbReference type="SUPFAM" id="SSF53335">
    <property type="entry name" value="S-adenosyl-L-methionine-dependent methyltransferases"/>
    <property type="match status" value="1"/>
</dbReference>
<gene>
    <name evidence="6" type="ORF">C8A03DRAFT_46736</name>
</gene>
<name>A0AAN7C4E8_9PEZI</name>
<dbReference type="Gene3D" id="1.10.10.10">
    <property type="entry name" value="Winged helix-like DNA-binding domain superfamily/Winged helix DNA-binding domain"/>
    <property type="match status" value="1"/>
</dbReference>
<dbReference type="PROSITE" id="PS51683">
    <property type="entry name" value="SAM_OMT_II"/>
    <property type="match status" value="1"/>
</dbReference>
<dbReference type="AlphaFoldDB" id="A0AAN7C4E8"/>
<dbReference type="InterPro" id="IPR036390">
    <property type="entry name" value="WH_DNA-bd_sf"/>
</dbReference>
<reference evidence="6" key="1">
    <citation type="journal article" date="2023" name="Mol. Phylogenet. Evol.">
        <title>Genome-scale phylogeny and comparative genomics of the fungal order Sordariales.</title>
        <authorList>
            <person name="Hensen N."/>
            <person name="Bonometti L."/>
            <person name="Westerberg I."/>
            <person name="Brannstrom I.O."/>
            <person name="Guillou S."/>
            <person name="Cros-Aarteil S."/>
            <person name="Calhoun S."/>
            <person name="Haridas S."/>
            <person name="Kuo A."/>
            <person name="Mondo S."/>
            <person name="Pangilinan J."/>
            <person name="Riley R."/>
            <person name="LaButti K."/>
            <person name="Andreopoulos B."/>
            <person name="Lipzen A."/>
            <person name="Chen C."/>
            <person name="Yan M."/>
            <person name="Daum C."/>
            <person name="Ng V."/>
            <person name="Clum A."/>
            <person name="Steindorff A."/>
            <person name="Ohm R.A."/>
            <person name="Martin F."/>
            <person name="Silar P."/>
            <person name="Natvig D.O."/>
            <person name="Lalanne C."/>
            <person name="Gautier V."/>
            <person name="Ament-Velasquez S.L."/>
            <person name="Kruys A."/>
            <person name="Hutchinson M.I."/>
            <person name="Powell A.J."/>
            <person name="Barry K."/>
            <person name="Miller A.N."/>
            <person name="Grigoriev I.V."/>
            <person name="Debuchy R."/>
            <person name="Gladieux P."/>
            <person name="Hiltunen Thoren M."/>
            <person name="Johannesson H."/>
        </authorList>
    </citation>
    <scope>NUCLEOTIDE SEQUENCE</scope>
    <source>
        <strain evidence="6">CBS 532.94</strain>
    </source>
</reference>
<proteinExistence type="predicted"/>
<keyword evidence="2" id="KW-0808">Transferase</keyword>